<dbReference type="AlphaFoldDB" id="A0A401H4W1"/>
<dbReference type="Proteomes" id="UP000287166">
    <property type="component" value="Unassembled WGS sequence"/>
</dbReference>
<feature type="domain" description="Pyridoxamine kinase/Phosphomethylpyrimidine kinase" evidence="7">
    <location>
        <begin position="91"/>
        <end position="187"/>
    </location>
</feature>
<dbReference type="InterPro" id="IPR013749">
    <property type="entry name" value="PM/HMP-P_kinase-1"/>
</dbReference>
<comment type="caution">
    <text evidence="8">The sequence shown here is derived from an EMBL/GenBank/DDBJ whole genome shotgun (WGS) entry which is preliminary data.</text>
</comment>
<keyword evidence="3" id="KW-0808">Transferase</keyword>
<keyword evidence="4" id="KW-0547">Nucleotide-binding</keyword>
<evidence type="ECO:0000256" key="6">
    <source>
        <dbReference type="ARBA" id="ARBA00022840"/>
    </source>
</evidence>
<dbReference type="InterPro" id="IPR029056">
    <property type="entry name" value="Ribokinase-like"/>
</dbReference>
<dbReference type="Gene3D" id="3.40.1190.20">
    <property type="match status" value="1"/>
</dbReference>
<dbReference type="OrthoDB" id="2104723at2759"/>
<evidence type="ECO:0000313" key="9">
    <source>
        <dbReference type="Proteomes" id="UP000287166"/>
    </source>
</evidence>
<dbReference type="GO" id="GO:0009443">
    <property type="term" value="P:pyridoxal 5'-phosphate salvage"/>
    <property type="evidence" value="ECO:0007669"/>
    <property type="project" value="InterPro"/>
</dbReference>
<keyword evidence="9" id="KW-1185">Reference proteome</keyword>
<keyword evidence="5 8" id="KW-0418">Kinase</keyword>
<sequence>MSKHVPKTERVLSVQSHVAFGYVGGKAAVFPLQCLGYDVDVVNTVNFSNHSGYGRFGGSRASASELAGIFQIMEDNGLLFPDRLLTGYIPGAEALAAVKEIALKLKQRNPELIYLLDPVLGDAGRLYVAPDVIPIYRAALPYATIITPNWFEVEVLTDIKMTDSASLRRAMKILHDEYRVPNVVISSIPLRAWLDDLLPAQIRPSSQHTDIDFLLCISSSSSPANSGGEGGAGRERMLSAHVQCIPCLPGYFSGVGDLFSALVLAHFHPDAAPAGAETPLSHAVSRALTKTHAILMLTDEHAQHLPEDERLPTDDELDAREPDRKIRRMRGRELRLIQGQDILRGATDLEPRRMVPWTTFWEDICCVAAR</sequence>
<evidence type="ECO:0000256" key="1">
    <source>
        <dbReference type="ARBA" id="ARBA00008805"/>
    </source>
</evidence>
<gene>
    <name evidence="8" type="ORF">SCP_1601140</name>
</gene>
<evidence type="ECO:0000256" key="5">
    <source>
        <dbReference type="ARBA" id="ARBA00022777"/>
    </source>
</evidence>
<dbReference type="EMBL" id="BFAD01000016">
    <property type="protein sequence ID" value="GBE89452.1"/>
    <property type="molecule type" value="Genomic_DNA"/>
</dbReference>
<evidence type="ECO:0000256" key="2">
    <source>
        <dbReference type="ARBA" id="ARBA00012104"/>
    </source>
</evidence>
<dbReference type="EC" id="2.7.1.35" evidence="2"/>
<dbReference type="GO" id="GO:0005524">
    <property type="term" value="F:ATP binding"/>
    <property type="evidence" value="ECO:0007669"/>
    <property type="project" value="UniProtKB-KW"/>
</dbReference>
<evidence type="ECO:0000256" key="4">
    <source>
        <dbReference type="ARBA" id="ARBA00022741"/>
    </source>
</evidence>
<comment type="similarity">
    <text evidence="1">Belongs to the pyridoxine kinase family.</text>
</comment>
<evidence type="ECO:0000256" key="3">
    <source>
        <dbReference type="ARBA" id="ARBA00022679"/>
    </source>
</evidence>
<dbReference type="GO" id="GO:0005829">
    <property type="term" value="C:cytosol"/>
    <property type="evidence" value="ECO:0007669"/>
    <property type="project" value="TreeGrafter"/>
</dbReference>
<dbReference type="NCBIfam" id="TIGR00687">
    <property type="entry name" value="pyridox_kin"/>
    <property type="match status" value="1"/>
</dbReference>
<dbReference type="InterPro" id="IPR004625">
    <property type="entry name" value="PyrdxlKinase"/>
</dbReference>
<evidence type="ECO:0000259" key="7">
    <source>
        <dbReference type="Pfam" id="PF08543"/>
    </source>
</evidence>
<dbReference type="PANTHER" id="PTHR10534:SF2">
    <property type="entry name" value="PYRIDOXAL KINASE"/>
    <property type="match status" value="1"/>
</dbReference>
<dbReference type="STRING" id="139825.A0A401H4W1"/>
<dbReference type="CDD" id="cd01173">
    <property type="entry name" value="pyridoxal_pyridoxamine_kinase"/>
    <property type="match status" value="1"/>
</dbReference>
<keyword evidence="6" id="KW-0067">ATP-binding</keyword>
<evidence type="ECO:0000313" key="8">
    <source>
        <dbReference type="EMBL" id="GBE89452.1"/>
    </source>
</evidence>
<dbReference type="InParanoid" id="A0A401H4W1"/>
<organism evidence="8 9">
    <name type="scientific">Sparassis crispa</name>
    <dbReference type="NCBI Taxonomy" id="139825"/>
    <lineage>
        <taxon>Eukaryota</taxon>
        <taxon>Fungi</taxon>
        <taxon>Dikarya</taxon>
        <taxon>Basidiomycota</taxon>
        <taxon>Agaricomycotina</taxon>
        <taxon>Agaricomycetes</taxon>
        <taxon>Polyporales</taxon>
        <taxon>Sparassidaceae</taxon>
        <taxon>Sparassis</taxon>
    </lineage>
</organism>
<dbReference type="PANTHER" id="PTHR10534">
    <property type="entry name" value="PYRIDOXAL KINASE"/>
    <property type="match status" value="1"/>
</dbReference>
<name>A0A401H4W1_9APHY</name>
<dbReference type="Pfam" id="PF08543">
    <property type="entry name" value="Phos_pyr_kin"/>
    <property type="match status" value="1"/>
</dbReference>
<reference evidence="8 9" key="1">
    <citation type="journal article" date="2018" name="Sci. Rep.">
        <title>Genome sequence of the cauliflower mushroom Sparassis crispa (Hanabiratake) and its association with beneficial usage.</title>
        <authorList>
            <person name="Kiyama R."/>
            <person name="Furutani Y."/>
            <person name="Kawaguchi K."/>
            <person name="Nakanishi T."/>
        </authorList>
    </citation>
    <scope>NUCLEOTIDE SEQUENCE [LARGE SCALE GENOMIC DNA]</scope>
</reference>
<proteinExistence type="inferred from homology"/>
<dbReference type="SUPFAM" id="SSF53613">
    <property type="entry name" value="Ribokinase-like"/>
    <property type="match status" value="1"/>
</dbReference>
<dbReference type="FunCoup" id="A0A401H4W1">
    <property type="interactions" value="393"/>
</dbReference>
<protein>
    <recommendedName>
        <fullName evidence="2">pyridoxal kinase</fullName>
        <ecNumber evidence="2">2.7.1.35</ecNumber>
    </recommendedName>
</protein>
<dbReference type="GeneID" id="38786369"/>
<dbReference type="RefSeq" id="XP_027620365.1">
    <property type="nucleotide sequence ID" value="XM_027764564.1"/>
</dbReference>
<dbReference type="GO" id="GO:0008478">
    <property type="term" value="F:pyridoxal kinase activity"/>
    <property type="evidence" value="ECO:0007669"/>
    <property type="project" value="UniProtKB-EC"/>
</dbReference>
<accession>A0A401H4W1</accession>